<reference evidence="8" key="2">
    <citation type="submission" date="2022-06" db="UniProtKB">
        <authorList>
            <consortium name="EnsemblMetazoa"/>
        </authorList>
    </citation>
    <scope>IDENTIFICATION</scope>
    <source>
        <strain evidence="8">DF5081</strain>
    </source>
</reference>
<dbReference type="Pfam" id="PF00098">
    <property type="entry name" value="zf-CCHC"/>
    <property type="match status" value="1"/>
</dbReference>
<feature type="region of interest" description="Disordered" evidence="6">
    <location>
        <begin position="76"/>
        <end position="117"/>
    </location>
</feature>
<dbReference type="Proteomes" id="UP000005237">
    <property type="component" value="Unassembled WGS sequence"/>
</dbReference>
<dbReference type="SUPFAM" id="SSF50630">
    <property type="entry name" value="Acid proteases"/>
    <property type="match status" value="1"/>
</dbReference>
<organism evidence="8 9">
    <name type="scientific">Caenorhabditis japonica</name>
    <dbReference type="NCBI Taxonomy" id="281687"/>
    <lineage>
        <taxon>Eukaryota</taxon>
        <taxon>Metazoa</taxon>
        <taxon>Ecdysozoa</taxon>
        <taxon>Nematoda</taxon>
        <taxon>Chromadorea</taxon>
        <taxon>Rhabditida</taxon>
        <taxon>Rhabditina</taxon>
        <taxon>Rhabditomorpha</taxon>
        <taxon>Rhabditoidea</taxon>
        <taxon>Rhabditidae</taxon>
        <taxon>Peloderinae</taxon>
        <taxon>Caenorhabditis</taxon>
    </lineage>
</organism>
<dbReference type="InterPro" id="IPR050951">
    <property type="entry name" value="Retrovirus_Pol_polyprotein"/>
</dbReference>
<accession>A0A8R1ETQ6</accession>
<keyword evidence="9" id="KW-1185">Reference proteome</keyword>
<evidence type="ECO:0000313" key="9">
    <source>
        <dbReference type="Proteomes" id="UP000005237"/>
    </source>
</evidence>
<evidence type="ECO:0000256" key="4">
    <source>
        <dbReference type="ARBA" id="ARBA00022759"/>
    </source>
</evidence>
<dbReference type="AlphaFoldDB" id="A0A8R1ETQ6"/>
<dbReference type="GO" id="GO:0016779">
    <property type="term" value="F:nucleotidyltransferase activity"/>
    <property type="evidence" value="ECO:0007669"/>
    <property type="project" value="UniProtKB-KW"/>
</dbReference>
<dbReference type="InterPro" id="IPR021109">
    <property type="entry name" value="Peptidase_aspartic_dom_sf"/>
</dbReference>
<name>A0A8R1ETQ6_CAEJA</name>
<evidence type="ECO:0000256" key="2">
    <source>
        <dbReference type="ARBA" id="ARBA00022695"/>
    </source>
</evidence>
<dbReference type="SUPFAM" id="SSF57756">
    <property type="entry name" value="Retrovirus zinc finger-like domains"/>
    <property type="match status" value="1"/>
</dbReference>
<keyword evidence="1" id="KW-0808">Transferase</keyword>
<dbReference type="GO" id="GO:0008270">
    <property type="term" value="F:zinc ion binding"/>
    <property type="evidence" value="ECO:0007669"/>
    <property type="project" value="UniProtKB-KW"/>
</dbReference>
<keyword evidence="5" id="KW-0479">Metal-binding</keyword>
<evidence type="ECO:0000313" key="8">
    <source>
        <dbReference type="EnsemblMetazoa" id="CJA40837.1"/>
    </source>
</evidence>
<reference evidence="9" key="1">
    <citation type="submission" date="2010-08" db="EMBL/GenBank/DDBJ databases">
        <authorList>
            <consortium name="Caenorhabditis japonica Sequencing Consortium"/>
            <person name="Wilson R.K."/>
        </authorList>
    </citation>
    <scope>NUCLEOTIDE SEQUENCE [LARGE SCALE GENOMIC DNA]</scope>
    <source>
        <strain evidence="9">DF5081</strain>
    </source>
</reference>
<evidence type="ECO:0000259" key="7">
    <source>
        <dbReference type="PROSITE" id="PS50158"/>
    </source>
</evidence>
<evidence type="ECO:0000256" key="6">
    <source>
        <dbReference type="SAM" id="MobiDB-lite"/>
    </source>
</evidence>
<feature type="compositionally biased region" description="Basic and acidic residues" evidence="6">
    <location>
        <begin position="88"/>
        <end position="108"/>
    </location>
</feature>
<evidence type="ECO:0000256" key="3">
    <source>
        <dbReference type="ARBA" id="ARBA00022722"/>
    </source>
</evidence>
<evidence type="ECO:0000256" key="5">
    <source>
        <dbReference type="PROSITE-ProRule" id="PRU00047"/>
    </source>
</evidence>
<dbReference type="PANTHER" id="PTHR37984:SF5">
    <property type="entry name" value="PROTEIN NYNRIN-LIKE"/>
    <property type="match status" value="1"/>
</dbReference>
<dbReference type="EnsemblMetazoa" id="CJA40837.1">
    <property type="protein sequence ID" value="CJA40837.1"/>
    <property type="gene ID" value="WBGene00216685"/>
</dbReference>
<feature type="domain" description="CCHC-type" evidence="7">
    <location>
        <begin position="126"/>
        <end position="142"/>
    </location>
</feature>
<proteinExistence type="predicted"/>
<sequence length="322" mass="36716">MWEYLVEVEKWSRKGYPEANKTTMSQMRVTKLMKAAKDDQNLHNLLIMKRRETPVEEQYDTLKDIVLQQENERKKETVYRGGISDAPGRTESRWNGSERWRKSEKEDQLSDGEASQKSVDQRGSIKCYNCGGVGHIVKQCTSKIVGNVGREDQLEGTRSSMVKMWENCEILGQKRKVTIDSGSVVSVISSGAWEKLKRGCIDWKERCEVLGKPYFKLLDASRRAMPVREQVKMEIKMNGKKSVIVFQIVRNNADNFLIGANAFKAVGIELRWKAKQAVTQRASGYGNCSGVHRNIWRMERTNVQTNADASAAKGSRVRMERG</sequence>
<evidence type="ECO:0000256" key="1">
    <source>
        <dbReference type="ARBA" id="ARBA00022679"/>
    </source>
</evidence>
<dbReference type="InterPro" id="IPR036875">
    <property type="entry name" value="Znf_CCHC_sf"/>
</dbReference>
<dbReference type="GO" id="GO:0005737">
    <property type="term" value="C:cytoplasm"/>
    <property type="evidence" value="ECO:0007669"/>
    <property type="project" value="UniProtKB-ARBA"/>
</dbReference>
<keyword evidence="4" id="KW-0255">Endonuclease</keyword>
<dbReference type="PANTHER" id="PTHR37984">
    <property type="entry name" value="PROTEIN CBG26694"/>
    <property type="match status" value="1"/>
</dbReference>
<protein>
    <submittedName>
        <fullName evidence="8">CCHC-type domain-containing protein</fullName>
    </submittedName>
</protein>
<keyword evidence="2" id="KW-0548">Nucleotidyltransferase</keyword>
<keyword evidence="5" id="KW-0862">Zinc</keyword>
<dbReference type="GO" id="GO:0004519">
    <property type="term" value="F:endonuclease activity"/>
    <property type="evidence" value="ECO:0007669"/>
    <property type="project" value="UniProtKB-KW"/>
</dbReference>
<dbReference type="GO" id="GO:0003676">
    <property type="term" value="F:nucleic acid binding"/>
    <property type="evidence" value="ECO:0007669"/>
    <property type="project" value="InterPro"/>
</dbReference>
<dbReference type="GO" id="GO:0019899">
    <property type="term" value="F:enzyme binding"/>
    <property type="evidence" value="ECO:0007669"/>
    <property type="project" value="UniProtKB-ARBA"/>
</dbReference>
<keyword evidence="3" id="KW-0540">Nuclease</keyword>
<dbReference type="PROSITE" id="PS50158">
    <property type="entry name" value="ZF_CCHC"/>
    <property type="match status" value="1"/>
</dbReference>
<keyword evidence="4" id="KW-0378">Hydrolase</keyword>
<keyword evidence="5" id="KW-0863">Zinc-finger</keyword>
<dbReference type="InterPro" id="IPR001878">
    <property type="entry name" value="Znf_CCHC"/>
</dbReference>
<dbReference type="SMART" id="SM00343">
    <property type="entry name" value="ZnF_C2HC"/>
    <property type="match status" value="1"/>
</dbReference>
<dbReference type="Gene3D" id="4.10.60.10">
    <property type="entry name" value="Zinc finger, CCHC-type"/>
    <property type="match status" value="1"/>
</dbReference>
<dbReference type="Gene3D" id="2.40.70.10">
    <property type="entry name" value="Acid Proteases"/>
    <property type="match status" value="1"/>
</dbReference>